<gene>
    <name evidence="1" type="ORF">GCM10014713_69080</name>
</gene>
<comment type="caution">
    <text evidence="1">The sequence shown here is derived from an EMBL/GenBank/DDBJ whole genome shotgun (WGS) entry which is preliminary data.</text>
</comment>
<dbReference type="Proteomes" id="UP000619486">
    <property type="component" value="Unassembled WGS sequence"/>
</dbReference>
<reference evidence="1" key="1">
    <citation type="journal article" date="2014" name="Int. J. Syst. Evol. Microbiol.">
        <title>Complete genome sequence of Corynebacterium casei LMG S-19264T (=DSM 44701T), isolated from a smear-ripened cheese.</title>
        <authorList>
            <consortium name="US DOE Joint Genome Institute (JGI-PGF)"/>
            <person name="Walter F."/>
            <person name="Albersmeier A."/>
            <person name="Kalinowski J."/>
            <person name="Ruckert C."/>
        </authorList>
    </citation>
    <scope>NUCLEOTIDE SEQUENCE</scope>
    <source>
        <strain evidence="1">JCM 3172</strain>
    </source>
</reference>
<dbReference type="AlphaFoldDB" id="A0A918HIG0"/>
<sequence>MGNARAYPVYRSEDGDVAAVIAVAVSLVGCGELWEGASVDLVAELLRVEDVVRSREVFPQGWFSGGGEHFRGVDLPDDAAVLARLLPMMLSVEEPVEGDLLDRAPEVLRQAGWGQIAWMALSWPAVPELGLGPEHARTGVQACFGTDANHEPTPSHTVYVHVRPGEDERAQHLAQQIGYGVIGPGEHGW</sequence>
<keyword evidence="2" id="KW-1185">Reference proteome</keyword>
<name>A0A918HIG0_9ACTN</name>
<organism evidence="1 2">
    <name type="scientific">Streptomyces purpureus</name>
    <dbReference type="NCBI Taxonomy" id="1951"/>
    <lineage>
        <taxon>Bacteria</taxon>
        <taxon>Bacillati</taxon>
        <taxon>Actinomycetota</taxon>
        <taxon>Actinomycetes</taxon>
        <taxon>Kitasatosporales</taxon>
        <taxon>Streptomycetaceae</taxon>
        <taxon>Streptomyces</taxon>
    </lineage>
</organism>
<evidence type="ECO:0000313" key="2">
    <source>
        <dbReference type="Proteomes" id="UP000619486"/>
    </source>
</evidence>
<evidence type="ECO:0000313" key="1">
    <source>
        <dbReference type="EMBL" id="GGT66620.1"/>
    </source>
</evidence>
<dbReference type="PROSITE" id="PS51257">
    <property type="entry name" value="PROKAR_LIPOPROTEIN"/>
    <property type="match status" value="1"/>
</dbReference>
<reference evidence="1" key="2">
    <citation type="submission" date="2020-09" db="EMBL/GenBank/DDBJ databases">
        <authorList>
            <person name="Sun Q."/>
            <person name="Ohkuma M."/>
        </authorList>
    </citation>
    <scope>NUCLEOTIDE SEQUENCE</scope>
    <source>
        <strain evidence="1">JCM 3172</strain>
    </source>
</reference>
<protein>
    <submittedName>
        <fullName evidence="1">Uncharacterized protein</fullName>
    </submittedName>
</protein>
<proteinExistence type="predicted"/>
<accession>A0A918HIG0</accession>
<dbReference type="EMBL" id="BMQQ01000059">
    <property type="protein sequence ID" value="GGT66620.1"/>
    <property type="molecule type" value="Genomic_DNA"/>
</dbReference>